<sequence length="92" mass="9841">MAEDNTPQRQFMPLTKTYHYKANDLISPSRLELSAAGKNVVITGGGTGIGKSIALCFAKAGASSVCIIGRRLDRFEIAVAEIRGAANPRTYI</sequence>
<organism evidence="1 2">
    <name type="scientific">Colletotrichum fructicola (strain Nara gc5)</name>
    <name type="common">Anthracnose fungus</name>
    <name type="synonym">Colletotrichum gloeosporioides (strain Nara gc5)</name>
    <dbReference type="NCBI Taxonomy" id="1213859"/>
    <lineage>
        <taxon>Eukaryota</taxon>
        <taxon>Fungi</taxon>
        <taxon>Dikarya</taxon>
        <taxon>Ascomycota</taxon>
        <taxon>Pezizomycotina</taxon>
        <taxon>Sordariomycetes</taxon>
        <taxon>Hypocreomycetidae</taxon>
        <taxon>Glomerellales</taxon>
        <taxon>Glomerellaceae</taxon>
        <taxon>Colletotrichum</taxon>
        <taxon>Colletotrichum gloeosporioides species complex</taxon>
    </lineage>
</organism>
<reference evidence="1 2" key="1">
    <citation type="submission" date="2012-08" db="EMBL/GenBank/DDBJ databases">
        <authorList>
            <person name="Gan P.H.P."/>
            <person name="Ikeda K."/>
            <person name="Irieda H."/>
            <person name="Narusaka M."/>
            <person name="O'Connell R.J."/>
            <person name="Narusaka Y."/>
            <person name="Takano Y."/>
            <person name="Kubo Y."/>
            <person name="Shirasu K."/>
        </authorList>
    </citation>
    <scope>NUCLEOTIDE SEQUENCE [LARGE SCALE GENOMIC DNA]</scope>
    <source>
        <strain evidence="1 2">Nara gc5</strain>
    </source>
</reference>
<dbReference type="InterPro" id="IPR036291">
    <property type="entry name" value="NAD(P)-bd_dom_sf"/>
</dbReference>
<accession>A0A7J6J4W0</accession>
<dbReference type="InParanoid" id="A0A7J6J4W0"/>
<dbReference type="Gene3D" id="3.40.50.720">
    <property type="entry name" value="NAD(P)-binding Rossmann-like Domain"/>
    <property type="match status" value="1"/>
</dbReference>
<evidence type="ECO:0000313" key="2">
    <source>
        <dbReference type="Proteomes" id="UP000011096"/>
    </source>
</evidence>
<dbReference type="RefSeq" id="XP_031892083.1">
    <property type="nucleotide sequence ID" value="XM_032024534.1"/>
</dbReference>
<keyword evidence="2" id="KW-1185">Reference proteome</keyword>
<dbReference type="Pfam" id="PF00106">
    <property type="entry name" value="adh_short"/>
    <property type="match status" value="1"/>
</dbReference>
<comment type="caution">
    <text evidence="1">The sequence shown here is derived from an EMBL/GenBank/DDBJ whole genome shotgun (WGS) entry which is preliminary data.</text>
</comment>
<dbReference type="OrthoDB" id="1933717at2759"/>
<dbReference type="AlphaFoldDB" id="A0A7J6J4W0"/>
<dbReference type="GeneID" id="43608703"/>
<reference evidence="1 2" key="2">
    <citation type="submission" date="2020-04" db="EMBL/GenBank/DDBJ databases">
        <title>Genome sequencing and assembly of multiple isolates from the Colletotrichum gloeosporioides species complex.</title>
        <authorList>
            <person name="Gan P."/>
            <person name="Shirasu K."/>
        </authorList>
    </citation>
    <scope>NUCLEOTIDE SEQUENCE [LARGE SCALE GENOMIC DNA]</scope>
    <source>
        <strain evidence="1 2">Nara gc5</strain>
    </source>
</reference>
<evidence type="ECO:0000313" key="1">
    <source>
        <dbReference type="EMBL" id="KAF4484684.1"/>
    </source>
</evidence>
<dbReference type="Proteomes" id="UP000011096">
    <property type="component" value="Unassembled WGS sequence"/>
</dbReference>
<name>A0A7J6J4W0_COLFN</name>
<gene>
    <name evidence="1" type="primary">decr-1.3</name>
    <name evidence="1" type="ORF">CGGC5_v008198</name>
</gene>
<dbReference type="EMBL" id="ANPB02000004">
    <property type="protein sequence ID" value="KAF4484684.1"/>
    <property type="molecule type" value="Genomic_DNA"/>
</dbReference>
<proteinExistence type="predicted"/>
<dbReference type="SUPFAM" id="SSF51735">
    <property type="entry name" value="NAD(P)-binding Rossmann-fold domains"/>
    <property type="match status" value="1"/>
</dbReference>
<dbReference type="InterPro" id="IPR002347">
    <property type="entry name" value="SDR_fam"/>
</dbReference>
<protein>
    <submittedName>
        <fullName evidence="1">Putative 2,4-dienoyl-CoA reductase 3</fullName>
    </submittedName>
</protein>